<evidence type="ECO:0000256" key="1">
    <source>
        <dbReference type="ARBA" id="ARBA00004496"/>
    </source>
</evidence>
<dbReference type="SMART" id="SM00257">
    <property type="entry name" value="LysM"/>
    <property type="match status" value="1"/>
</dbReference>
<dbReference type="EMBL" id="PJZH01000024">
    <property type="protein sequence ID" value="PLR31328.1"/>
    <property type="molecule type" value="Genomic_DNA"/>
</dbReference>
<comment type="subcellular location">
    <subcellularLocation>
        <location evidence="1">Cytoplasm</location>
    </subcellularLocation>
</comment>
<evidence type="ECO:0000259" key="4">
    <source>
        <dbReference type="PROSITE" id="PS50914"/>
    </source>
</evidence>
<evidence type="ECO:0000259" key="5">
    <source>
        <dbReference type="PROSITE" id="PS51782"/>
    </source>
</evidence>
<evidence type="ECO:0000256" key="2">
    <source>
        <dbReference type="ARBA" id="ARBA00022490"/>
    </source>
</evidence>
<evidence type="ECO:0000256" key="3">
    <source>
        <dbReference type="ARBA" id="ARBA00072219"/>
    </source>
</evidence>
<reference evidence="6 7" key="1">
    <citation type="submission" date="2017-12" db="EMBL/GenBank/DDBJ databases">
        <title>Characterization of six clinical isolates of Enterochimera gen. nov., a novel genus of the Yersiniaciae family and the three species Enterochimera arupensis sp. nov., Enterochimera coloradensis sp. nov, and Enterochimera californica sp. nov.</title>
        <authorList>
            <person name="Rossi A."/>
            <person name="Fisher M."/>
        </authorList>
    </citation>
    <scope>NUCLEOTIDE SEQUENCE [LARGE SCALE GENOMIC DNA]</scope>
    <source>
        <strain evidence="7">2016-Iso4</strain>
    </source>
</reference>
<dbReference type="SMART" id="SM00749">
    <property type="entry name" value="BON"/>
    <property type="match status" value="1"/>
</dbReference>
<comment type="caution">
    <text evidence="6">The sequence shown here is derived from an EMBL/GenBank/DDBJ whole genome shotgun (WGS) entry which is preliminary data.</text>
</comment>
<dbReference type="PANTHER" id="PTHR34700">
    <property type="entry name" value="POTASSIUM BINDING PROTEIN KBP"/>
    <property type="match status" value="1"/>
</dbReference>
<dbReference type="PROSITE" id="PS51782">
    <property type="entry name" value="LYSM"/>
    <property type="match status" value="1"/>
</dbReference>
<dbReference type="Proteomes" id="UP000234503">
    <property type="component" value="Unassembled WGS sequence"/>
</dbReference>
<keyword evidence="7" id="KW-1185">Reference proteome</keyword>
<accession>A0A2N5DW29</accession>
<dbReference type="InterPro" id="IPR007055">
    <property type="entry name" value="BON_dom"/>
</dbReference>
<sequence length="146" mass="15796">MGLFDFVKDAGEKLWDAVKGNESQASEALKKHINKLNLPGSDKVDVKVDGNKAVVTGDGLTQEQKEKILVAAGNVHGISEVDDQVTSAASEPASQFYNVVSGDTLSKISQKMYGDANQYNKIFEANRPMLSSPDKIYPGQKLRIPA</sequence>
<protein>
    <recommendedName>
        <fullName evidence="3">Potassium binding protein Kbp</fullName>
    </recommendedName>
</protein>
<dbReference type="AlphaFoldDB" id="A0A2N5DW29"/>
<dbReference type="OrthoDB" id="370541at2"/>
<dbReference type="Pfam" id="PF04972">
    <property type="entry name" value="BON"/>
    <property type="match status" value="1"/>
</dbReference>
<dbReference type="InterPro" id="IPR014004">
    <property type="entry name" value="Transpt-assoc_nodulatn_dom_bac"/>
</dbReference>
<feature type="domain" description="LysM" evidence="5">
    <location>
        <begin position="95"/>
        <end position="144"/>
    </location>
</feature>
<evidence type="ECO:0000313" key="6">
    <source>
        <dbReference type="EMBL" id="PLR31328.1"/>
    </source>
</evidence>
<gene>
    <name evidence="6" type="ORF">CYR32_17105</name>
</gene>
<dbReference type="InterPro" id="IPR052196">
    <property type="entry name" value="Bact_Kbp"/>
</dbReference>
<dbReference type="Gene3D" id="3.10.350.10">
    <property type="entry name" value="LysM domain"/>
    <property type="match status" value="1"/>
</dbReference>
<name>A0A2N5DW29_9GAMM</name>
<feature type="domain" description="BON" evidence="4">
    <location>
        <begin position="21"/>
        <end position="89"/>
    </location>
</feature>
<dbReference type="NCBIfam" id="NF008399">
    <property type="entry name" value="PRK11198.1"/>
    <property type="match status" value="1"/>
</dbReference>
<dbReference type="PANTHER" id="PTHR34700:SF8">
    <property type="entry name" value="POTASSIUM BINDING PROTEIN KBP"/>
    <property type="match status" value="1"/>
</dbReference>
<dbReference type="CDD" id="cd00118">
    <property type="entry name" value="LysM"/>
    <property type="match status" value="1"/>
</dbReference>
<evidence type="ECO:0000313" key="7">
    <source>
        <dbReference type="Proteomes" id="UP000234503"/>
    </source>
</evidence>
<dbReference type="RefSeq" id="WP_101826363.1">
    <property type="nucleotide sequence ID" value="NZ_PJZH01000024.1"/>
</dbReference>
<dbReference type="SUPFAM" id="SSF54106">
    <property type="entry name" value="LysM domain"/>
    <property type="match status" value="1"/>
</dbReference>
<dbReference type="PROSITE" id="PS50914">
    <property type="entry name" value="BON"/>
    <property type="match status" value="1"/>
</dbReference>
<dbReference type="FunFam" id="3.10.350.10:FF:000001">
    <property type="entry name" value="Peptidoglycan-binding protein LysM"/>
    <property type="match status" value="1"/>
</dbReference>
<dbReference type="InterPro" id="IPR036779">
    <property type="entry name" value="LysM_dom_sf"/>
</dbReference>
<proteinExistence type="predicted"/>
<dbReference type="Pfam" id="PF01476">
    <property type="entry name" value="LysM"/>
    <property type="match status" value="1"/>
</dbReference>
<organism evidence="6 7">
    <name type="scientific">Chimaeribacter coloradensis</name>
    <dbReference type="NCBI Taxonomy" id="2060068"/>
    <lineage>
        <taxon>Bacteria</taxon>
        <taxon>Pseudomonadati</taxon>
        <taxon>Pseudomonadota</taxon>
        <taxon>Gammaproteobacteria</taxon>
        <taxon>Enterobacterales</taxon>
        <taxon>Yersiniaceae</taxon>
        <taxon>Chimaeribacter</taxon>
    </lineage>
</organism>
<dbReference type="InterPro" id="IPR018392">
    <property type="entry name" value="LysM"/>
</dbReference>
<dbReference type="GO" id="GO:0005737">
    <property type="term" value="C:cytoplasm"/>
    <property type="evidence" value="ECO:0007669"/>
    <property type="project" value="UniProtKB-SubCell"/>
</dbReference>
<keyword evidence="2" id="KW-0963">Cytoplasm</keyword>